<dbReference type="PANTHER" id="PTHR33371:SF4">
    <property type="entry name" value="INTERMEMBRANE PHOSPHOLIPID TRANSPORT SYSTEM BINDING PROTEIN MLAD"/>
    <property type="match status" value="1"/>
</dbReference>
<keyword evidence="1" id="KW-0472">Membrane</keyword>
<accession>A0A1W1XQD1</accession>
<protein>
    <submittedName>
        <fullName evidence="3">Paraquat-inducible protein B</fullName>
    </submittedName>
</protein>
<dbReference type="Proteomes" id="UP000192761">
    <property type="component" value="Unassembled WGS sequence"/>
</dbReference>
<evidence type="ECO:0000313" key="3">
    <source>
        <dbReference type="EMBL" id="SMC26179.1"/>
    </source>
</evidence>
<keyword evidence="4" id="KW-1185">Reference proteome</keyword>
<dbReference type="EMBL" id="FWXD01000013">
    <property type="protein sequence ID" value="SMC26179.1"/>
    <property type="molecule type" value="Genomic_DNA"/>
</dbReference>
<feature type="domain" description="Mce/MlaD" evidence="2">
    <location>
        <begin position="40"/>
        <end position="139"/>
    </location>
</feature>
<feature type="transmembrane region" description="Helical" evidence="1">
    <location>
        <begin position="12"/>
        <end position="34"/>
    </location>
</feature>
<dbReference type="RefSeq" id="WP_084091047.1">
    <property type="nucleotide sequence ID" value="NZ_FWXD01000013.1"/>
</dbReference>
<keyword evidence="1" id="KW-0812">Transmembrane</keyword>
<evidence type="ECO:0000313" key="4">
    <source>
        <dbReference type="Proteomes" id="UP000192761"/>
    </source>
</evidence>
<dbReference type="STRING" id="1121001.SAMN02745857_02406"/>
<reference evidence="3 4" key="1">
    <citation type="submission" date="2017-04" db="EMBL/GenBank/DDBJ databases">
        <authorList>
            <person name="Afonso C.L."/>
            <person name="Miller P.J."/>
            <person name="Scott M.A."/>
            <person name="Spackman E."/>
            <person name="Goraichik I."/>
            <person name="Dimitrov K.M."/>
            <person name="Suarez D.L."/>
            <person name="Swayne D.E."/>
        </authorList>
    </citation>
    <scope>NUCLEOTIDE SEQUENCE [LARGE SCALE GENOMIC DNA]</scope>
    <source>
        <strain evidence="3 4">DSM 23236</strain>
    </source>
</reference>
<name>A0A1W1XQD1_9NEIS</name>
<keyword evidence="1" id="KW-1133">Transmembrane helix</keyword>
<gene>
    <name evidence="3" type="ORF">SAMN02745857_02406</name>
</gene>
<dbReference type="InterPro" id="IPR052336">
    <property type="entry name" value="MlaD_Phospholipid_Transporter"/>
</dbReference>
<evidence type="ECO:0000256" key="1">
    <source>
        <dbReference type="SAM" id="Phobius"/>
    </source>
</evidence>
<dbReference type="InterPro" id="IPR003399">
    <property type="entry name" value="Mce/MlaD"/>
</dbReference>
<dbReference type="OrthoDB" id="9806984at2"/>
<evidence type="ECO:0000259" key="2">
    <source>
        <dbReference type="Pfam" id="PF02470"/>
    </source>
</evidence>
<proteinExistence type="predicted"/>
<sequence length="347" mass="37768">MNPNAGHFRLGLFVLTALIFGSILLVAFGAGSWFTKTVLMETYFDESVQGLDVGSKVKYRGVTVGEISKISFTHTKYQLDQPAAARSQYVLVESKLQPELFGSAKLPDSSQLAEEVARGLRVRIAPQGLTGTNYLEIDFTDPAKNPPLPIAWQPQALYIPSARSAVVQIVAAAQNLVSKLERINFDDTITKLNRTLDSSNKALNDLHTKEISEATLELLKQLKATPIKDTGTQALALMSELRDTNRAVRTLLTDPALASAPADLAAAARAARKVMENPDLPATLAQLEHLTRRLDQLVANRDQQLESTLDNLHAATGELRLLIGQTRSNPSSLLFGAPPQPYPLPTP</sequence>
<dbReference type="Pfam" id="PF02470">
    <property type="entry name" value="MlaD"/>
    <property type="match status" value="1"/>
</dbReference>
<dbReference type="AlphaFoldDB" id="A0A1W1XQD1"/>
<dbReference type="PANTHER" id="PTHR33371">
    <property type="entry name" value="INTERMEMBRANE PHOSPHOLIPID TRANSPORT SYSTEM BINDING PROTEIN MLAD-RELATED"/>
    <property type="match status" value="1"/>
</dbReference>
<organism evidence="3 4">
    <name type="scientific">Andreprevotia lacus DSM 23236</name>
    <dbReference type="NCBI Taxonomy" id="1121001"/>
    <lineage>
        <taxon>Bacteria</taxon>
        <taxon>Pseudomonadati</taxon>
        <taxon>Pseudomonadota</taxon>
        <taxon>Betaproteobacteria</taxon>
        <taxon>Neisseriales</taxon>
        <taxon>Chitinibacteraceae</taxon>
        <taxon>Andreprevotia</taxon>
    </lineage>
</organism>